<keyword evidence="3" id="KW-1185">Reference proteome</keyword>
<feature type="compositionally biased region" description="Low complexity" evidence="1">
    <location>
        <begin position="27"/>
        <end position="57"/>
    </location>
</feature>
<evidence type="ECO:0000313" key="3">
    <source>
        <dbReference type="Proteomes" id="UP000248340"/>
    </source>
</evidence>
<feature type="compositionally biased region" description="Polar residues" evidence="1">
    <location>
        <begin position="15"/>
        <end position="26"/>
    </location>
</feature>
<feature type="compositionally biased region" description="Acidic residues" evidence="1">
    <location>
        <begin position="154"/>
        <end position="167"/>
    </location>
</feature>
<feature type="compositionally biased region" description="Basic and acidic residues" evidence="1">
    <location>
        <begin position="137"/>
        <end position="153"/>
    </location>
</feature>
<organism evidence="2 3">
    <name type="scientific">Aspergillus uvarum CBS 121591</name>
    <dbReference type="NCBI Taxonomy" id="1448315"/>
    <lineage>
        <taxon>Eukaryota</taxon>
        <taxon>Fungi</taxon>
        <taxon>Dikarya</taxon>
        <taxon>Ascomycota</taxon>
        <taxon>Pezizomycotina</taxon>
        <taxon>Eurotiomycetes</taxon>
        <taxon>Eurotiomycetidae</taxon>
        <taxon>Eurotiales</taxon>
        <taxon>Aspergillaceae</taxon>
        <taxon>Aspergillus</taxon>
        <taxon>Aspergillus subgen. Circumdati</taxon>
    </lineage>
</organism>
<dbReference type="InterPro" id="IPR027921">
    <property type="entry name" value="NOPCHAP1"/>
</dbReference>
<dbReference type="RefSeq" id="XP_025497249.1">
    <property type="nucleotide sequence ID" value="XM_025633906.1"/>
</dbReference>
<dbReference type="VEuPathDB" id="FungiDB:BO82DRAFT_349583"/>
<evidence type="ECO:0000313" key="2">
    <source>
        <dbReference type="EMBL" id="PYH87049.1"/>
    </source>
</evidence>
<feature type="compositionally biased region" description="Low complexity" evidence="1">
    <location>
        <begin position="70"/>
        <end position="89"/>
    </location>
</feature>
<sequence length="239" mass="25177">MSALSSNSTRDDPVASSTTLPRSQTNSSAGPPHHSAAAAAAAAADDSDDYTSSSGPSDSEEEDSDDEDTPTTATDPSAPRPANNPAHNPFSASAADTTIPRIPALPKPNIHRIQQTPDLLSRLSAFLPQMKTANEQLERDIAAGRAKDIRLDDAMDEDEGEDKDDGQEDGKRYIEMNLGLGVLEEKRPEDEISTSAQPGNEQTVLASRPKDSGVLDTLMGNTDAAAAAAAKPTIEELEK</sequence>
<dbReference type="Pfam" id="PF15370">
    <property type="entry name" value="NOPCHAP1"/>
    <property type="match status" value="1"/>
</dbReference>
<feature type="region of interest" description="Disordered" evidence="1">
    <location>
        <begin position="137"/>
        <end position="217"/>
    </location>
</feature>
<proteinExistence type="predicted"/>
<dbReference type="PANTHER" id="PTHR38489">
    <property type="entry name" value="HISTONE CHAPERONE DOMAIN-CONTAINING PROTEIN"/>
    <property type="match status" value="1"/>
</dbReference>
<evidence type="ECO:0000256" key="1">
    <source>
        <dbReference type="SAM" id="MobiDB-lite"/>
    </source>
</evidence>
<feature type="compositionally biased region" description="Acidic residues" evidence="1">
    <location>
        <begin position="58"/>
        <end position="69"/>
    </location>
</feature>
<dbReference type="STRING" id="1448315.A0A319CRG9"/>
<feature type="compositionally biased region" description="Polar residues" evidence="1">
    <location>
        <begin position="193"/>
        <end position="205"/>
    </location>
</feature>
<dbReference type="OrthoDB" id="1112980at2759"/>
<dbReference type="AlphaFoldDB" id="A0A319CRG9"/>
<dbReference type="EMBL" id="KZ821674">
    <property type="protein sequence ID" value="PYH87049.1"/>
    <property type="molecule type" value="Genomic_DNA"/>
</dbReference>
<accession>A0A319CRG9</accession>
<gene>
    <name evidence="2" type="ORF">BO82DRAFT_349583</name>
</gene>
<dbReference type="GO" id="GO:0000492">
    <property type="term" value="P:box C/D snoRNP assembly"/>
    <property type="evidence" value="ECO:0007669"/>
    <property type="project" value="InterPro"/>
</dbReference>
<dbReference type="PANTHER" id="PTHR38489:SF1">
    <property type="entry name" value="HISTONE CHAPERONE DOMAIN-CONTAINING PROTEIN"/>
    <property type="match status" value="1"/>
</dbReference>
<protein>
    <submittedName>
        <fullName evidence="2">Uncharacterized protein</fullName>
    </submittedName>
</protein>
<feature type="region of interest" description="Disordered" evidence="1">
    <location>
        <begin position="1"/>
        <end position="110"/>
    </location>
</feature>
<dbReference type="Proteomes" id="UP000248340">
    <property type="component" value="Unassembled WGS sequence"/>
</dbReference>
<reference evidence="2 3" key="1">
    <citation type="submission" date="2016-12" db="EMBL/GenBank/DDBJ databases">
        <title>The genomes of Aspergillus section Nigri reveals drivers in fungal speciation.</title>
        <authorList>
            <consortium name="DOE Joint Genome Institute"/>
            <person name="Vesth T.C."/>
            <person name="Nybo J."/>
            <person name="Theobald S."/>
            <person name="Brandl J."/>
            <person name="Frisvad J.C."/>
            <person name="Nielsen K.F."/>
            <person name="Lyhne E.K."/>
            <person name="Kogle M.E."/>
            <person name="Kuo A."/>
            <person name="Riley R."/>
            <person name="Clum A."/>
            <person name="Nolan M."/>
            <person name="Lipzen A."/>
            <person name="Salamov A."/>
            <person name="Henrissat B."/>
            <person name="Wiebenga A."/>
            <person name="De Vries R.P."/>
            <person name="Grigoriev I.V."/>
            <person name="Mortensen U.H."/>
            <person name="Andersen M.R."/>
            <person name="Baker S.E."/>
        </authorList>
    </citation>
    <scope>NUCLEOTIDE SEQUENCE [LARGE SCALE GENOMIC DNA]</scope>
    <source>
        <strain evidence="2 3">CBS 121591</strain>
    </source>
</reference>
<dbReference type="GeneID" id="37136647"/>
<name>A0A319CRG9_9EURO</name>